<evidence type="ECO:0000256" key="4">
    <source>
        <dbReference type="SAM" id="Phobius"/>
    </source>
</evidence>
<name>A0A1M5FMA3_FLAJO</name>
<feature type="domain" description="HTH araC/xylS-type" evidence="5">
    <location>
        <begin position="275"/>
        <end position="379"/>
    </location>
</feature>
<dbReference type="EMBL" id="FQWH01000001">
    <property type="protein sequence ID" value="SHF92625.1"/>
    <property type="molecule type" value="Genomic_DNA"/>
</dbReference>
<dbReference type="InterPro" id="IPR018062">
    <property type="entry name" value="HTH_AraC-typ_CS"/>
</dbReference>
<dbReference type="InterPro" id="IPR009057">
    <property type="entry name" value="Homeodomain-like_sf"/>
</dbReference>
<sequence>MIFTIFFNTAIFQGIVLGAIILKSPLFKSNANKYLAYAIFALSVLIANLVFEIIDLYSSMPFLRFLDDVEWAFLFPVLIFMFVVHQVNHPIRNSKKILWLYAPFLYSAITNVFYDCDAVAHIFTIPHFLKSILETIGSFDFYLVLLFMPFMAVYTFRFIKFSKDKQEKKWITFLWFLVYILMLSWMVAILTGLLFEYDLSYIMQILALFATFLIHCTAYYGVFRYRLADNKTGVEELLSKKISLDHEMGAEEIILKRVNDVNAVDLFTKENPYFKKLETLCEEHQIYRDSNLNREKVAEQLGISAGYVSQLINVITGDNFANYINNYRVEAVKEMILDSDYENYSLLAIGLESGFTSKTTFHNAFKKSTGMTPNSFRNTNK</sequence>
<feature type="transmembrane region" description="Helical" evidence="4">
    <location>
        <begin position="141"/>
        <end position="159"/>
    </location>
</feature>
<evidence type="ECO:0000259" key="5">
    <source>
        <dbReference type="PROSITE" id="PS01124"/>
    </source>
</evidence>
<keyword evidence="4" id="KW-0812">Transmembrane</keyword>
<feature type="transmembrane region" description="Helical" evidence="4">
    <location>
        <begin position="71"/>
        <end position="88"/>
    </location>
</feature>
<dbReference type="PROSITE" id="PS00041">
    <property type="entry name" value="HTH_ARAC_FAMILY_1"/>
    <property type="match status" value="1"/>
</dbReference>
<dbReference type="InterPro" id="IPR018060">
    <property type="entry name" value="HTH_AraC"/>
</dbReference>
<keyword evidence="2" id="KW-0238">DNA-binding</keyword>
<gene>
    <name evidence="6" type="ORF">SAMN05444388_1016</name>
</gene>
<dbReference type="RefSeq" id="WP_073407713.1">
    <property type="nucleotide sequence ID" value="NZ_FQWH01000001.1"/>
</dbReference>
<dbReference type="SMART" id="SM00342">
    <property type="entry name" value="HTH_ARAC"/>
    <property type="match status" value="1"/>
</dbReference>
<feature type="transmembrane region" description="Helical" evidence="4">
    <location>
        <begin position="201"/>
        <end position="222"/>
    </location>
</feature>
<evidence type="ECO:0000256" key="3">
    <source>
        <dbReference type="ARBA" id="ARBA00023163"/>
    </source>
</evidence>
<dbReference type="SUPFAM" id="SSF46689">
    <property type="entry name" value="Homeodomain-like"/>
    <property type="match status" value="1"/>
</dbReference>
<feature type="transmembrane region" description="Helical" evidence="4">
    <location>
        <begin position="171"/>
        <end position="195"/>
    </location>
</feature>
<keyword evidence="3" id="KW-0804">Transcription</keyword>
<dbReference type="PROSITE" id="PS01124">
    <property type="entry name" value="HTH_ARAC_FAMILY_2"/>
    <property type="match status" value="1"/>
</dbReference>
<dbReference type="GO" id="GO:0043565">
    <property type="term" value="F:sequence-specific DNA binding"/>
    <property type="evidence" value="ECO:0007669"/>
    <property type="project" value="InterPro"/>
</dbReference>
<accession>A0A1M5FMA3</accession>
<feature type="transmembrane region" description="Helical" evidence="4">
    <location>
        <begin position="34"/>
        <end position="51"/>
    </location>
</feature>
<proteinExistence type="predicted"/>
<keyword evidence="1" id="KW-0805">Transcription regulation</keyword>
<feature type="transmembrane region" description="Helical" evidence="4">
    <location>
        <begin position="6"/>
        <end position="22"/>
    </location>
</feature>
<dbReference type="Gene3D" id="1.10.10.60">
    <property type="entry name" value="Homeodomain-like"/>
    <property type="match status" value="2"/>
</dbReference>
<dbReference type="PANTHER" id="PTHR43280:SF29">
    <property type="entry name" value="ARAC-FAMILY TRANSCRIPTIONAL REGULATOR"/>
    <property type="match status" value="1"/>
</dbReference>
<keyword evidence="4" id="KW-0472">Membrane</keyword>
<evidence type="ECO:0000313" key="7">
    <source>
        <dbReference type="Proteomes" id="UP000184112"/>
    </source>
</evidence>
<dbReference type="Pfam" id="PF12833">
    <property type="entry name" value="HTH_18"/>
    <property type="match status" value="1"/>
</dbReference>
<reference evidence="6 7" key="1">
    <citation type="submission" date="2016-11" db="EMBL/GenBank/DDBJ databases">
        <authorList>
            <person name="Jaros S."/>
            <person name="Januszkiewicz K."/>
            <person name="Wedrychowicz H."/>
        </authorList>
    </citation>
    <scope>NUCLEOTIDE SEQUENCE [LARGE SCALE GENOMIC DNA]</scope>
    <source>
        <strain evidence="6 7">DSM 6792</strain>
    </source>
</reference>
<keyword evidence="4" id="KW-1133">Transmembrane helix</keyword>
<dbReference type="GO" id="GO:0003700">
    <property type="term" value="F:DNA-binding transcription factor activity"/>
    <property type="evidence" value="ECO:0007669"/>
    <property type="project" value="InterPro"/>
</dbReference>
<dbReference type="AlphaFoldDB" id="A0A1M5FMA3"/>
<evidence type="ECO:0000256" key="1">
    <source>
        <dbReference type="ARBA" id="ARBA00023015"/>
    </source>
</evidence>
<evidence type="ECO:0000313" key="6">
    <source>
        <dbReference type="EMBL" id="SHF92625.1"/>
    </source>
</evidence>
<dbReference type="PANTHER" id="PTHR43280">
    <property type="entry name" value="ARAC-FAMILY TRANSCRIPTIONAL REGULATOR"/>
    <property type="match status" value="1"/>
</dbReference>
<feature type="transmembrane region" description="Helical" evidence="4">
    <location>
        <begin position="100"/>
        <end position="129"/>
    </location>
</feature>
<dbReference type="Proteomes" id="UP000184112">
    <property type="component" value="Unassembled WGS sequence"/>
</dbReference>
<protein>
    <submittedName>
        <fullName evidence="6">Helix-turn-helix domain-containing protein</fullName>
    </submittedName>
</protein>
<evidence type="ECO:0000256" key="2">
    <source>
        <dbReference type="ARBA" id="ARBA00023125"/>
    </source>
</evidence>
<organism evidence="6 7">
    <name type="scientific">Flavobacterium johnsoniae</name>
    <name type="common">Cytophaga johnsonae</name>
    <dbReference type="NCBI Taxonomy" id="986"/>
    <lineage>
        <taxon>Bacteria</taxon>
        <taxon>Pseudomonadati</taxon>
        <taxon>Bacteroidota</taxon>
        <taxon>Flavobacteriia</taxon>
        <taxon>Flavobacteriales</taxon>
        <taxon>Flavobacteriaceae</taxon>
        <taxon>Flavobacterium</taxon>
    </lineage>
</organism>